<comment type="caution">
    <text evidence="1">The sequence shown here is derived from an EMBL/GenBank/DDBJ whole genome shotgun (WGS) entry which is preliminary data.</text>
</comment>
<evidence type="ECO:0000313" key="2">
    <source>
        <dbReference type="Proteomes" id="UP001595607"/>
    </source>
</evidence>
<dbReference type="EMBL" id="JBHRVA010000003">
    <property type="protein sequence ID" value="MFC3303653.1"/>
    <property type="molecule type" value="Genomic_DNA"/>
</dbReference>
<gene>
    <name evidence="1" type="ORF">ACFONP_13040</name>
</gene>
<proteinExistence type="predicted"/>
<dbReference type="RefSeq" id="WP_189576407.1">
    <property type="nucleotide sequence ID" value="NZ_BMXU01000002.1"/>
</dbReference>
<keyword evidence="1" id="KW-0808">Transferase</keyword>
<dbReference type="Pfam" id="PF02511">
    <property type="entry name" value="Thy1"/>
    <property type="match status" value="1"/>
</dbReference>
<name>A0ABV7MF49_9PROT</name>
<organism evidence="1 2">
    <name type="scientific">Parvularcula lutaonensis</name>
    <dbReference type="NCBI Taxonomy" id="491923"/>
    <lineage>
        <taxon>Bacteria</taxon>
        <taxon>Pseudomonadati</taxon>
        <taxon>Pseudomonadota</taxon>
        <taxon>Alphaproteobacteria</taxon>
        <taxon>Parvularculales</taxon>
        <taxon>Parvularculaceae</taxon>
        <taxon>Parvularcula</taxon>
    </lineage>
</organism>
<reference evidence="2" key="1">
    <citation type="journal article" date="2019" name="Int. J. Syst. Evol. Microbiol.">
        <title>The Global Catalogue of Microorganisms (GCM) 10K type strain sequencing project: providing services to taxonomists for standard genome sequencing and annotation.</title>
        <authorList>
            <consortium name="The Broad Institute Genomics Platform"/>
            <consortium name="The Broad Institute Genome Sequencing Center for Infectious Disease"/>
            <person name="Wu L."/>
            <person name="Ma J."/>
        </authorList>
    </citation>
    <scope>NUCLEOTIDE SEQUENCE [LARGE SCALE GENOMIC DNA]</scope>
    <source>
        <strain evidence="2">KCTC 22245</strain>
    </source>
</reference>
<dbReference type="GO" id="GO:0032259">
    <property type="term" value="P:methylation"/>
    <property type="evidence" value="ECO:0007669"/>
    <property type="project" value="UniProtKB-KW"/>
</dbReference>
<keyword evidence="2" id="KW-1185">Reference proteome</keyword>
<evidence type="ECO:0000313" key="1">
    <source>
        <dbReference type="EMBL" id="MFC3303653.1"/>
    </source>
</evidence>
<dbReference type="InterPro" id="IPR036098">
    <property type="entry name" value="Thymidylate_synthase_ThyX_sf"/>
</dbReference>
<dbReference type="EC" id="2.1.1.148" evidence="1"/>
<dbReference type="SUPFAM" id="SSF69796">
    <property type="entry name" value="Thymidylate synthase-complementing protein Thy1"/>
    <property type="match status" value="1"/>
</dbReference>
<dbReference type="PANTHER" id="PTHR34934">
    <property type="entry name" value="FLAVIN-DEPENDENT THYMIDYLATE SYNTHASE"/>
    <property type="match status" value="1"/>
</dbReference>
<dbReference type="Gene3D" id="3.30.1360.170">
    <property type="match status" value="1"/>
</dbReference>
<dbReference type="PANTHER" id="PTHR34934:SF1">
    <property type="entry name" value="FLAVIN-DEPENDENT THYMIDYLATE SYNTHASE"/>
    <property type="match status" value="1"/>
</dbReference>
<dbReference type="Proteomes" id="UP001595607">
    <property type="component" value="Unassembled WGS sequence"/>
</dbReference>
<dbReference type="GO" id="GO:0050797">
    <property type="term" value="F:thymidylate synthase (FAD) activity"/>
    <property type="evidence" value="ECO:0007669"/>
    <property type="project" value="UniProtKB-EC"/>
</dbReference>
<accession>A0ABV7MF49</accession>
<dbReference type="InterPro" id="IPR003669">
    <property type="entry name" value="Thymidylate_synthase_ThyX"/>
</dbReference>
<keyword evidence="1" id="KW-0489">Methyltransferase</keyword>
<sequence length="96" mass="10985">MKVTLIDHMGTDLSVVNAARVSFAKVHDEFDSEKDTRLIKFLARNNHWTPFGHTSISLHVKAPIFVARQLAKHQVGLTTLRYPACWSRSMTRVQRP</sequence>
<protein>
    <submittedName>
        <fullName evidence="1">FAD-dependent thymidylate synthase</fullName>
        <ecNumber evidence="1">2.1.1.148</ecNumber>
    </submittedName>
</protein>